<dbReference type="PANTHER" id="PTHR11662">
    <property type="entry name" value="SOLUTE CARRIER FAMILY 17"/>
    <property type="match status" value="1"/>
</dbReference>
<proteinExistence type="predicted"/>
<keyword evidence="8" id="KW-1185">Reference proteome</keyword>
<comment type="subcellular location">
    <subcellularLocation>
        <location evidence="1">Membrane</location>
        <topology evidence="1">Multi-pass membrane protein</topology>
    </subcellularLocation>
</comment>
<feature type="transmembrane region" description="Helical" evidence="5">
    <location>
        <begin position="166"/>
        <end position="187"/>
    </location>
</feature>
<feature type="domain" description="Major facilitator superfamily (MFS) profile" evidence="6">
    <location>
        <begin position="14"/>
        <end position="414"/>
    </location>
</feature>
<dbReference type="InterPro" id="IPR050382">
    <property type="entry name" value="MFS_Na/Anion_cotransporter"/>
</dbReference>
<reference evidence="7 8" key="1">
    <citation type="submission" date="2024-03" db="EMBL/GenBank/DDBJ databases">
        <title>Novel species of the genus Variovorax.</title>
        <authorList>
            <person name="Liu Q."/>
            <person name="Xin Y.-H."/>
        </authorList>
    </citation>
    <scope>NUCLEOTIDE SEQUENCE [LARGE SCALE GENOMIC DNA]</scope>
    <source>
        <strain evidence="7 8">KACC 18901</strain>
    </source>
</reference>
<dbReference type="Proteomes" id="UP001367030">
    <property type="component" value="Unassembled WGS sequence"/>
</dbReference>
<dbReference type="SUPFAM" id="SSF103473">
    <property type="entry name" value="MFS general substrate transporter"/>
    <property type="match status" value="1"/>
</dbReference>
<gene>
    <name evidence="7" type="ORF">WKW79_05505</name>
</gene>
<keyword evidence="2 5" id="KW-0812">Transmembrane</keyword>
<dbReference type="PROSITE" id="PS50850">
    <property type="entry name" value="MFS"/>
    <property type="match status" value="1"/>
</dbReference>
<accession>A0ABU8X2H6</accession>
<feature type="transmembrane region" description="Helical" evidence="5">
    <location>
        <begin position="50"/>
        <end position="72"/>
    </location>
</feature>
<evidence type="ECO:0000313" key="8">
    <source>
        <dbReference type="Proteomes" id="UP001367030"/>
    </source>
</evidence>
<feature type="transmembrane region" description="Helical" evidence="5">
    <location>
        <begin position="296"/>
        <end position="314"/>
    </location>
</feature>
<protein>
    <submittedName>
        <fullName evidence="7">MFS transporter</fullName>
    </submittedName>
</protein>
<dbReference type="PANTHER" id="PTHR11662:SF450">
    <property type="entry name" value="BLR1003 PROTEIN"/>
    <property type="match status" value="1"/>
</dbReference>
<evidence type="ECO:0000313" key="7">
    <source>
        <dbReference type="EMBL" id="MEJ8854013.1"/>
    </source>
</evidence>
<feature type="transmembrane region" description="Helical" evidence="5">
    <location>
        <begin position="79"/>
        <end position="97"/>
    </location>
</feature>
<name>A0ABU8X2H6_9BURK</name>
<evidence type="ECO:0000256" key="5">
    <source>
        <dbReference type="SAM" id="Phobius"/>
    </source>
</evidence>
<dbReference type="Pfam" id="PF07690">
    <property type="entry name" value="MFS_1"/>
    <property type="match status" value="1"/>
</dbReference>
<organism evidence="7 8">
    <name type="scientific">Variovorax robiniae</name>
    <dbReference type="NCBI Taxonomy" id="1836199"/>
    <lineage>
        <taxon>Bacteria</taxon>
        <taxon>Pseudomonadati</taxon>
        <taxon>Pseudomonadota</taxon>
        <taxon>Betaproteobacteria</taxon>
        <taxon>Burkholderiales</taxon>
        <taxon>Comamonadaceae</taxon>
        <taxon>Variovorax</taxon>
    </lineage>
</organism>
<dbReference type="InterPro" id="IPR011701">
    <property type="entry name" value="MFS"/>
</dbReference>
<dbReference type="Gene3D" id="1.20.1250.20">
    <property type="entry name" value="MFS general substrate transporter like domains"/>
    <property type="match status" value="2"/>
</dbReference>
<feature type="transmembrane region" description="Helical" evidence="5">
    <location>
        <begin position="255"/>
        <end position="275"/>
    </location>
</feature>
<dbReference type="RefSeq" id="WP_340334107.1">
    <property type="nucleotide sequence ID" value="NZ_JBBKZS010000002.1"/>
</dbReference>
<evidence type="ECO:0000256" key="4">
    <source>
        <dbReference type="ARBA" id="ARBA00023136"/>
    </source>
</evidence>
<evidence type="ECO:0000256" key="1">
    <source>
        <dbReference type="ARBA" id="ARBA00004141"/>
    </source>
</evidence>
<feature type="transmembrane region" description="Helical" evidence="5">
    <location>
        <begin position="139"/>
        <end position="160"/>
    </location>
</feature>
<feature type="transmembrane region" description="Helical" evidence="5">
    <location>
        <begin position="215"/>
        <end position="235"/>
    </location>
</feature>
<evidence type="ECO:0000259" key="6">
    <source>
        <dbReference type="PROSITE" id="PS50850"/>
    </source>
</evidence>
<feature type="transmembrane region" description="Helical" evidence="5">
    <location>
        <begin position="320"/>
        <end position="344"/>
    </location>
</feature>
<evidence type="ECO:0000256" key="2">
    <source>
        <dbReference type="ARBA" id="ARBA00022692"/>
    </source>
</evidence>
<dbReference type="InterPro" id="IPR020846">
    <property type="entry name" value="MFS_dom"/>
</dbReference>
<sequence length="423" mass="44991">MTTQEFRPARAWSIAAMLTLFMVVNFADKIVLGLVAVPMMEDLKLTPTEFGVIGSSFFWLFTFSGIAGGFLADRFQAKWLLLAMAVIWSVCQLPMAYSSSIAVIIAARVLLGIGEGPAWPVTVHAAYKWFPDEKRNLPVALFSQGGAVGLLLSGLTIPLITAHYGWRASFLVLGAVGVIWGVLWLLIGAEGPIGAHAQGAKVDVKKNDDVPLKRLLIDGTVWGNFLLHFVAYWGLAATLTWLPAYFQKGLGYDNIAAGRIYGIVVGVSIPLVLIASILSQKLLNKGWSSRNARGRFASAALMIAGVLMMMMMMLKDPSNAMRIGFFAVSLGCTTAIYSLGPAMLAQVAPGSKRGAVLALDNSIAALAGLLAPPILGKLIQSGTGAGGYEMGFFVSGVLMILGGIIGWMVVNPEGSILKLAKAR</sequence>
<feature type="transmembrane region" description="Helical" evidence="5">
    <location>
        <begin position="12"/>
        <end position="38"/>
    </location>
</feature>
<dbReference type="InterPro" id="IPR036259">
    <property type="entry name" value="MFS_trans_sf"/>
</dbReference>
<feature type="transmembrane region" description="Helical" evidence="5">
    <location>
        <begin position="356"/>
        <end position="375"/>
    </location>
</feature>
<keyword evidence="4 5" id="KW-0472">Membrane</keyword>
<evidence type="ECO:0000256" key="3">
    <source>
        <dbReference type="ARBA" id="ARBA00022989"/>
    </source>
</evidence>
<dbReference type="EMBL" id="JBBKZS010000002">
    <property type="protein sequence ID" value="MEJ8854013.1"/>
    <property type="molecule type" value="Genomic_DNA"/>
</dbReference>
<keyword evidence="3 5" id="KW-1133">Transmembrane helix</keyword>
<feature type="transmembrane region" description="Helical" evidence="5">
    <location>
        <begin position="103"/>
        <end position="127"/>
    </location>
</feature>
<feature type="transmembrane region" description="Helical" evidence="5">
    <location>
        <begin position="390"/>
        <end position="410"/>
    </location>
</feature>
<comment type="caution">
    <text evidence="7">The sequence shown here is derived from an EMBL/GenBank/DDBJ whole genome shotgun (WGS) entry which is preliminary data.</text>
</comment>